<protein>
    <submittedName>
        <fullName evidence="1">Uncharacterized protein</fullName>
    </submittedName>
</protein>
<dbReference type="KEGG" id="hme:HFX_5022"/>
<evidence type="ECO:0000313" key="1">
    <source>
        <dbReference type="EMBL" id="AFK20859.1"/>
    </source>
</evidence>
<dbReference type="Proteomes" id="UP000006469">
    <property type="component" value="Plasmid pHM300"/>
</dbReference>
<name>I3R9E9_HALMT</name>
<dbReference type="HOGENOM" id="CLU_1801642_0_0_2"/>
<sequence>MRSGEGKLCFSLGSGNEPHSGAKALCCQSHGGDEHPRLATDLPTGSISLAFSAESHEHHLPRNRRLAGETDWIRARLQLVRTEFPAPSTESITPPSSSIACRNSMVVVSDVSVEPPEYPLLSVRVWSCLFFELSSISIISKTQ</sequence>
<reference evidence="1 2" key="1">
    <citation type="journal article" date="2012" name="J. Bacteriol.">
        <title>Complete genome sequence of the metabolically versatile halophilic archaeon Haloferax mediterranei, a poly(3-hydroxybutyrate-co-3-hydroxyvalerate) producer.</title>
        <authorList>
            <person name="Han J."/>
            <person name="Zhang F."/>
            <person name="Hou J."/>
            <person name="Liu X."/>
            <person name="Li M."/>
            <person name="Liu H."/>
            <person name="Cai L."/>
            <person name="Zhang B."/>
            <person name="Chen Y."/>
            <person name="Zhou J."/>
            <person name="Hu S."/>
            <person name="Xiang H."/>
        </authorList>
    </citation>
    <scope>NUCLEOTIDE SEQUENCE [LARGE SCALE GENOMIC DNA]</scope>
    <source>
        <strain evidence="2">ATCC 33500 / DSM 1411 / JCM 8866 / NBRC 14739 / NCIMB 2177 / R-4</strain>
        <plasmid evidence="2">pHM300</plasmid>
    </source>
</reference>
<evidence type="ECO:0000313" key="2">
    <source>
        <dbReference type="Proteomes" id="UP000006469"/>
    </source>
</evidence>
<dbReference type="EMBL" id="CP001870">
    <property type="protein sequence ID" value="AFK20859.1"/>
    <property type="molecule type" value="Genomic_DNA"/>
</dbReference>
<keyword evidence="1" id="KW-0614">Plasmid</keyword>
<dbReference type="AlphaFoldDB" id="I3R9E9"/>
<gene>
    <name evidence="1" type="ordered locus">HFX_5022</name>
</gene>
<geneLocation type="plasmid" evidence="1 2">
    <name>pHM300</name>
</geneLocation>
<accession>I3R9E9</accession>
<organism evidence="1 2">
    <name type="scientific">Haloferax mediterranei (strain ATCC 33500 / DSM 1411 / JCM 8866 / NBRC 14739 / NCIMB 2177 / R-4)</name>
    <name type="common">Halobacterium mediterranei</name>
    <dbReference type="NCBI Taxonomy" id="523841"/>
    <lineage>
        <taxon>Archaea</taxon>
        <taxon>Methanobacteriati</taxon>
        <taxon>Methanobacteriota</taxon>
        <taxon>Stenosarchaea group</taxon>
        <taxon>Halobacteria</taxon>
        <taxon>Halobacteriales</taxon>
        <taxon>Haloferacaceae</taxon>
        <taxon>Haloferax</taxon>
    </lineage>
</organism>
<proteinExistence type="predicted"/>